<dbReference type="PROSITE" id="PS00428">
    <property type="entry name" value="FTSW_RODA_SPOVE"/>
    <property type="match status" value="1"/>
</dbReference>
<evidence type="ECO:0000256" key="5">
    <source>
        <dbReference type="ARBA" id="ARBA00022676"/>
    </source>
</evidence>
<evidence type="ECO:0000256" key="22">
    <source>
        <dbReference type="SAM" id="Phobius"/>
    </source>
</evidence>
<evidence type="ECO:0000256" key="16">
    <source>
        <dbReference type="ARBA" id="ARBA00038053"/>
    </source>
</evidence>
<feature type="transmembrane region" description="Helical" evidence="22">
    <location>
        <begin position="364"/>
        <end position="386"/>
    </location>
</feature>
<dbReference type="GO" id="GO:0051301">
    <property type="term" value="P:cell division"/>
    <property type="evidence" value="ECO:0007669"/>
    <property type="project" value="UniProtKB-KW"/>
</dbReference>
<keyword evidence="4" id="KW-0132">Cell division</keyword>
<evidence type="ECO:0000256" key="6">
    <source>
        <dbReference type="ARBA" id="ARBA00022679"/>
    </source>
</evidence>
<evidence type="ECO:0000256" key="11">
    <source>
        <dbReference type="ARBA" id="ARBA00023136"/>
    </source>
</evidence>
<reference evidence="23 24" key="1">
    <citation type="submission" date="2017-09" db="EMBL/GenBank/DDBJ databases">
        <title>Bacterial strain isolated from the female urinary microbiota.</title>
        <authorList>
            <person name="Thomas-White K."/>
            <person name="Kumar N."/>
            <person name="Forster S."/>
            <person name="Putonti C."/>
            <person name="Lawley T."/>
            <person name="Wolfe A.J."/>
        </authorList>
    </citation>
    <scope>NUCLEOTIDE SEQUENCE [LARGE SCALE GENOMIC DNA]</scope>
    <source>
        <strain evidence="23 24">UMB1301</strain>
    </source>
</reference>
<evidence type="ECO:0000256" key="8">
    <source>
        <dbReference type="ARBA" id="ARBA00022960"/>
    </source>
</evidence>
<keyword evidence="5" id="KW-0328">Glycosyltransferase</keyword>
<evidence type="ECO:0000256" key="21">
    <source>
        <dbReference type="ARBA" id="ARBA00049966"/>
    </source>
</evidence>
<keyword evidence="6" id="KW-0808">Transferase</keyword>
<dbReference type="GO" id="GO:0071555">
    <property type="term" value="P:cell wall organization"/>
    <property type="evidence" value="ECO:0007669"/>
    <property type="project" value="UniProtKB-KW"/>
</dbReference>
<comment type="catalytic activity">
    <reaction evidence="20">
        <text>[GlcNAc-(1-&gt;4)-Mur2Ac(oyl-L-Ala-gamma-D-Glu-L-Lys-D-Ala-D-Ala)](n)-di-trans,octa-cis-undecaprenyl diphosphate + beta-D-GlcNAc-(1-&gt;4)-Mur2Ac(oyl-L-Ala-gamma-D-Glu-L-Lys-D-Ala-D-Ala)-di-trans,octa-cis-undecaprenyl diphosphate = [GlcNAc-(1-&gt;4)-Mur2Ac(oyl-L-Ala-gamma-D-Glu-L-Lys-D-Ala-D-Ala)](n+1)-di-trans,octa-cis-undecaprenyl diphosphate + di-trans,octa-cis-undecaprenyl diphosphate + H(+)</text>
        <dbReference type="Rhea" id="RHEA:23708"/>
        <dbReference type="Rhea" id="RHEA-COMP:9602"/>
        <dbReference type="Rhea" id="RHEA-COMP:9603"/>
        <dbReference type="ChEBI" id="CHEBI:15378"/>
        <dbReference type="ChEBI" id="CHEBI:58405"/>
        <dbReference type="ChEBI" id="CHEBI:60033"/>
        <dbReference type="ChEBI" id="CHEBI:78435"/>
        <dbReference type="EC" id="2.4.99.28"/>
    </reaction>
</comment>
<protein>
    <recommendedName>
        <fullName evidence="17">Probable peptidoglycan glycosyltransferase FtsW</fullName>
        <ecNumber evidence="19">2.4.99.28</ecNumber>
    </recommendedName>
    <alternativeName>
        <fullName evidence="18">Cell division protein FtsW</fullName>
    </alternativeName>
    <alternativeName>
        <fullName evidence="15">Cell wall polymerase</fullName>
    </alternativeName>
    <alternativeName>
        <fullName evidence="14">Peptidoglycan polymerase</fullName>
    </alternativeName>
</protein>
<evidence type="ECO:0000256" key="20">
    <source>
        <dbReference type="ARBA" id="ARBA00049902"/>
    </source>
</evidence>
<evidence type="ECO:0000256" key="19">
    <source>
        <dbReference type="ARBA" id="ARBA00044770"/>
    </source>
</evidence>
<keyword evidence="7 22" id="KW-0812">Transmembrane</keyword>
<evidence type="ECO:0000256" key="15">
    <source>
        <dbReference type="ARBA" id="ARBA00033270"/>
    </source>
</evidence>
<organism evidence="23 24">
    <name type="scientific">Brevibacterium paucivorans</name>
    <dbReference type="NCBI Taxonomy" id="170994"/>
    <lineage>
        <taxon>Bacteria</taxon>
        <taxon>Bacillati</taxon>
        <taxon>Actinomycetota</taxon>
        <taxon>Actinomycetes</taxon>
        <taxon>Micrococcales</taxon>
        <taxon>Brevibacteriaceae</taxon>
        <taxon>Brevibacterium</taxon>
    </lineage>
</organism>
<evidence type="ECO:0000256" key="9">
    <source>
        <dbReference type="ARBA" id="ARBA00022984"/>
    </source>
</evidence>
<evidence type="ECO:0000256" key="1">
    <source>
        <dbReference type="ARBA" id="ARBA00004651"/>
    </source>
</evidence>
<gene>
    <name evidence="23" type="primary">ftsW</name>
    <name evidence="23" type="ORF">CJ199_04430</name>
</gene>
<accession>A0A2N6VRF2</accession>
<dbReference type="GO" id="GO:0009252">
    <property type="term" value="P:peptidoglycan biosynthetic process"/>
    <property type="evidence" value="ECO:0007669"/>
    <property type="project" value="UniProtKB-KW"/>
</dbReference>
<dbReference type="RefSeq" id="WP_102238250.1">
    <property type="nucleotide sequence ID" value="NZ_PNHK01000001.1"/>
</dbReference>
<feature type="transmembrane region" description="Helical" evidence="22">
    <location>
        <begin position="185"/>
        <end position="201"/>
    </location>
</feature>
<dbReference type="InterPro" id="IPR013437">
    <property type="entry name" value="FtsW"/>
</dbReference>
<evidence type="ECO:0000256" key="10">
    <source>
        <dbReference type="ARBA" id="ARBA00022989"/>
    </source>
</evidence>
<evidence type="ECO:0000256" key="14">
    <source>
        <dbReference type="ARBA" id="ARBA00032370"/>
    </source>
</evidence>
<comment type="pathway">
    <text evidence="2">Cell wall biogenesis; peptidoglycan biosynthesis.</text>
</comment>
<feature type="transmembrane region" description="Helical" evidence="22">
    <location>
        <begin position="336"/>
        <end position="358"/>
    </location>
</feature>
<name>A0A2N6VRF2_9MICO</name>
<feature type="transmembrane region" description="Helical" evidence="22">
    <location>
        <begin position="289"/>
        <end position="315"/>
    </location>
</feature>
<dbReference type="Proteomes" id="UP000235598">
    <property type="component" value="Unassembled WGS sequence"/>
</dbReference>
<dbReference type="AlphaFoldDB" id="A0A2N6VRF2"/>
<dbReference type="InterPro" id="IPR001182">
    <property type="entry name" value="FtsW/RodA"/>
</dbReference>
<evidence type="ECO:0000256" key="17">
    <source>
        <dbReference type="ARBA" id="ARBA00041185"/>
    </source>
</evidence>
<keyword evidence="8" id="KW-0133">Cell shape</keyword>
<dbReference type="GO" id="GO:0008360">
    <property type="term" value="P:regulation of cell shape"/>
    <property type="evidence" value="ECO:0007669"/>
    <property type="project" value="UniProtKB-KW"/>
</dbReference>
<keyword evidence="10 22" id="KW-1133">Transmembrane helix</keyword>
<keyword evidence="9" id="KW-0573">Peptidoglycan synthesis</keyword>
<dbReference type="OrthoDB" id="9768187at2"/>
<dbReference type="GO" id="GO:0032153">
    <property type="term" value="C:cell division site"/>
    <property type="evidence" value="ECO:0007669"/>
    <property type="project" value="TreeGrafter"/>
</dbReference>
<evidence type="ECO:0000256" key="12">
    <source>
        <dbReference type="ARBA" id="ARBA00023306"/>
    </source>
</evidence>
<keyword evidence="11 22" id="KW-0472">Membrane</keyword>
<dbReference type="PANTHER" id="PTHR30474">
    <property type="entry name" value="CELL CYCLE PROTEIN"/>
    <property type="match status" value="1"/>
</dbReference>
<evidence type="ECO:0000256" key="13">
    <source>
        <dbReference type="ARBA" id="ARBA00023316"/>
    </source>
</evidence>
<dbReference type="GO" id="GO:0015648">
    <property type="term" value="F:lipid-linked peptidoglycan transporter activity"/>
    <property type="evidence" value="ECO:0007669"/>
    <property type="project" value="TreeGrafter"/>
</dbReference>
<dbReference type="EC" id="2.4.99.28" evidence="19"/>
<comment type="caution">
    <text evidence="23">The sequence shown here is derived from an EMBL/GenBank/DDBJ whole genome shotgun (WGS) entry which is preliminary data.</text>
</comment>
<comment type="function">
    <text evidence="21">Peptidoglycan polymerase that is essential for cell division.</text>
</comment>
<dbReference type="GO" id="GO:0005886">
    <property type="term" value="C:plasma membrane"/>
    <property type="evidence" value="ECO:0007669"/>
    <property type="project" value="UniProtKB-SubCell"/>
</dbReference>
<evidence type="ECO:0000256" key="2">
    <source>
        <dbReference type="ARBA" id="ARBA00004752"/>
    </source>
</evidence>
<feature type="transmembrane region" description="Helical" evidence="22">
    <location>
        <begin position="32"/>
        <end position="51"/>
    </location>
</feature>
<evidence type="ECO:0000313" key="24">
    <source>
        <dbReference type="Proteomes" id="UP000235598"/>
    </source>
</evidence>
<evidence type="ECO:0000313" key="23">
    <source>
        <dbReference type="EMBL" id="PMD06608.1"/>
    </source>
</evidence>
<comment type="subcellular location">
    <subcellularLocation>
        <location evidence="1">Cell membrane</location>
        <topology evidence="1">Multi-pass membrane protein</topology>
    </subcellularLocation>
</comment>
<keyword evidence="12" id="KW-0131">Cell cycle</keyword>
<comment type="similarity">
    <text evidence="16">Belongs to the SEDS family. FtsW subfamily.</text>
</comment>
<evidence type="ECO:0000256" key="7">
    <source>
        <dbReference type="ARBA" id="ARBA00022692"/>
    </source>
</evidence>
<evidence type="ECO:0000256" key="3">
    <source>
        <dbReference type="ARBA" id="ARBA00022475"/>
    </source>
</evidence>
<evidence type="ECO:0000256" key="4">
    <source>
        <dbReference type="ARBA" id="ARBA00022618"/>
    </source>
</evidence>
<feature type="transmembrane region" description="Helical" evidence="22">
    <location>
        <begin position="72"/>
        <end position="90"/>
    </location>
</feature>
<dbReference type="GO" id="GO:0008955">
    <property type="term" value="F:peptidoglycan glycosyltransferase activity"/>
    <property type="evidence" value="ECO:0007669"/>
    <property type="project" value="UniProtKB-EC"/>
</dbReference>
<sequence>MASQAVENPSRARRWVEQWKELLDAPVATYHIVLWCVVLLTSFGLIMVLSASSITSYAGGEGNPFSVFLRQAMFAVVGMGLMFVVARFKVKTWKKLAPVLLIGGLLLQVLPLTPLGVEVNGNRSWFSVGGGFRVQPAEFVKIALSLYIGRFMAAKIRELSSFTVVIPVLAATGLSIGLVIAGHDLGTGLVLIAVALGALFVGGLPWKWIMTLMAAAIAGVAVLVLTNANRIARIQAMFSGHSSDVSDPLGQHWQSNHGLYALASGGWLGVGLGGSREKWAWLPEAHNDFIFAIIGEELGLVGTLAVVLLFALLSYGIVRIIMRSQDRFVQTVSAGLLAWLAGQAFINISVVTGLLPVIGVPLPFVSYGGSSLAATLIAAGVLLSFARSEPGASEALASRGFHLRSTLLGRMSRKSKNG</sequence>
<dbReference type="NCBIfam" id="TIGR02614">
    <property type="entry name" value="ftsW"/>
    <property type="match status" value="1"/>
</dbReference>
<keyword evidence="3" id="KW-1003">Cell membrane</keyword>
<dbReference type="EMBL" id="PNHK01000001">
    <property type="protein sequence ID" value="PMD06608.1"/>
    <property type="molecule type" value="Genomic_DNA"/>
</dbReference>
<dbReference type="PANTHER" id="PTHR30474:SF2">
    <property type="entry name" value="PEPTIDOGLYCAN GLYCOSYLTRANSFERASE FTSW-RELATED"/>
    <property type="match status" value="1"/>
</dbReference>
<evidence type="ECO:0000256" key="18">
    <source>
        <dbReference type="ARBA" id="ARBA00041418"/>
    </source>
</evidence>
<dbReference type="Pfam" id="PF01098">
    <property type="entry name" value="FTSW_RODA_SPOVE"/>
    <property type="match status" value="1"/>
</dbReference>
<keyword evidence="13" id="KW-0961">Cell wall biogenesis/degradation</keyword>
<dbReference type="InterPro" id="IPR018365">
    <property type="entry name" value="Cell_cycle_FtsW-rel_CS"/>
</dbReference>
<feature type="transmembrane region" description="Helical" evidence="22">
    <location>
        <begin position="208"/>
        <end position="228"/>
    </location>
</feature>
<feature type="transmembrane region" description="Helical" evidence="22">
    <location>
        <begin position="159"/>
        <end position="179"/>
    </location>
</feature>
<proteinExistence type="inferred from homology"/>